<feature type="transmembrane region" description="Helical" evidence="4">
    <location>
        <begin position="6"/>
        <end position="27"/>
    </location>
</feature>
<dbReference type="GO" id="GO:0003700">
    <property type="term" value="F:DNA-binding transcription factor activity"/>
    <property type="evidence" value="ECO:0007669"/>
    <property type="project" value="InterPro"/>
</dbReference>
<dbReference type="Pfam" id="PF12833">
    <property type="entry name" value="HTH_18"/>
    <property type="match status" value="1"/>
</dbReference>
<keyword evidence="4" id="KW-0812">Transmembrane</keyword>
<keyword evidence="1" id="KW-0805">Transcription regulation</keyword>
<accession>A0A2C9CR32</accession>
<feature type="transmembrane region" description="Helical" evidence="4">
    <location>
        <begin position="175"/>
        <end position="195"/>
    </location>
</feature>
<feature type="transmembrane region" description="Helical" evidence="4">
    <location>
        <begin position="63"/>
        <end position="83"/>
    </location>
</feature>
<dbReference type="InterPro" id="IPR018060">
    <property type="entry name" value="HTH_AraC"/>
</dbReference>
<dbReference type="InterPro" id="IPR009057">
    <property type="entry name" value="Homeodomain-like_sf"/>
</dbReference>
<evidence type="ECO:0000313" key="6">
    <source>
        <dbReference type="EMBL" id="SOH93635.1"/>
    </source>
</evidence>
<feature type="transmembrane region" description="Helical" evidence="4">
    <location>
        <begin position="34"/>
        <end position="51"/>
    </location>
</feature>
<keyword evidence="4" id="KW-0472">Membrane</keyword>
<keyword evidence="4" id="KW-1133">Transmembrane helix</keyword>
<dbReference type="PROSITE" id="PS01124">
    <property type="entry name" value="HTH_ARAC_FAMILY_2"/>
    <property type="match status" value="1"/>
</dbReference>
<keyword evidence="2 6" id="KW-0238">DNA-binding</keyword>
<evidence type="ECO:0000256" key="3">
    <source>
        <dbReference type="ARBA" id="ARBA00023163"/>
    </source>
</evidence>
<dbReference type="SUPFAM" id="SSF46689">
    <property type="entry name" value="Homeodomain-like"/>
    <property type="match status" value="1"/>
</dbReference>
<proteinExistence type="predicted"/>
<dbReference type="Proteomes" id="UP000220034">
    <property type="component" value="Unassembled WGS sequence"/>
</dbReference>
<reference evidence="7" key="1">
    <citation type="submission" date="2017-09" db="EMBL/GenBank/DDBJ databases">
        <authorList>
            <person name="Varghese N."/>
            <person name="Submissions S."/>
        </authorList>
    </citation>
    <scope>NUCLEOTIDE SEQUENCE [LARGE SCALE GENOMIC DNA]</scope>
    <source>
        <strain evidence="7">C7</strain>
    </source>
</reference>
<evidence type="ECO:0000259" key="5">
    <source>
        <dbReference type="PROSITE" id="PS01124"/>
    </source>
</evidence>
<keyword evidence="7" id="KW-1185">Reference proteome</keyword>
<evidence type="ECO:0000313" key="7">
    <source>
        <dbReference type="Proteomes" id="UP000220034"/>
    </source>
</evidence>
<feature type="transmembrane region" description="Helical" evidence="4">
    <location>
        <begin position="149"/>
        <end position="169"/>
    </location>
</feature>
<name>A0A2C9CR32_9RHOB</name>
<dbReference type="PANTHER" id="PTHR43280:SF29">
    <property type="entry name" value="ARAC-FAMILY TRANSCRIPTIONAL REGULATOR"/>
    <property type="match status" value="1"/>
</dbReference>
<protein>
    <submittedName>
        <fullName evidence="6">AraC-type DNA-binding protein</fullName>
    </submittedName>
</protein>
<keyword evidence="3" id="KW-0804">Transcription</keyword>
<organism evidence="6 7">
    <name type="scientific">Pontivivens marinum</name>
    <dbReference type="NCBI Taxonomy" id="1690039"/>
    <lineage>
        <taxon>Bacteria</taxon>
        <taxon>Pseudomonadati</taxon>
        <taxon>Pseudomonadota</taxon>
        <taxon>Alphaproteobacteria</taxon>
        <taxon>Rhodobacterales</taxon>
        <taxon>Paracoccaceae</taxon>
        <taxon>Pontivivens</taxon>
    </lineage>
</organism>
<evidence type="ECO:0000256" key="2">
    <source>
        <dbReference type="ARBA" id="ARBA00023125"/>
    </source>
</evidence>
<dbReference type="GO" id="GO:0043565">
    <property type="term" value="F:sequence-specific DNA binding"/>
    <property type="evidence" value="ECO:0007669"/>
    <property type="project" value="InterPro"/>
</dbReference>
<gene>
    <name evidence="6" type="ORF">SAMN06273572_102313</name>
</gene>
<evidence type="ECO:0000256" key="4">
    <source>
        <dbReference type="SAM" id="Phobius"/>
    </source>
</evidence>
<feature type="domain" description="HTH araC/xylS-type" evidence="5">
    <location>
        <begin position="226"/>
        <end position="330"/>
    </location>
</feature>
<dbReference type="EMBL" id="OCTN01000002">
    <property type="protein sequence ID" value="SOH93635.1"/>
    <property type="molecule type" value="Genomic_DNA"/>
</dbReference>
<dbReference type="SMART" id="SM00342">
    <property type="entry name" value="HTH_ARAC"/>
    <property type="match status" value="1"/>
</dbReference>
<dbReference type="Gene3D" id="1.10.10.60">
    <property type="entry name" value="Homeodomain-like"/>
    <property type="match status" value="1"/>
</dbReference>
<evidence type="ECO:0000256" key="1">
    <source>
        <dbReference type="ARBA" id="ARBA00023015"/>
    </source>
</evidence>
<dbReference type="AlphaFoldDB" id="A0A2C9CR32"/>
<feature type="transmembrane region" description="Helical" evidence="4">
    <location>
        <begin position="120"/>
        <end position="137"/>
    </location>
</feature>
<dbReference type="PANTHER" id="PTHR43280">
    <property type="entry name" value="ARAC-FAMILY TRANSCRIPTIONAL REGULATOR"/>
    <property type="match status" value="1"/>
</dbReference>
<feature type="transmembrane region" description="Helical" evidence="4">
    <location>
        <begin position="95"/>
        <end position="114"/>
    </location>
</feature>
<sequence>MHDLEVIGYMLSGGGAALMILLAVRFYAMRDQSCIEVTGFLFCILTAIHMLTDHHTAMADQSLFGQMALMLGVLDRAVFWVFAQSLFDDKFRMRPLHALPAAAITATWFLPYGWLMRDMLIIGLMVHVVVIGLHGYQSDLVPSRRRLRLALAILVPFMVVTTTISNMFVPVDSHMMAAINALKFSGLALLFAIWLTRLDASLLEGHTPTQVSDPRPVVVADQLELDRIRREVEGGACFETGLTIGAFAARIDIPEHRLRRLINQGLGYRNFAAFLNDHRIEEAKRRLADPGQAREQILSHAFALGYNSLAPFNRAFKERVGLSPTEYRAAALAQAIA</sequence>
<dbReference type="RefSeq" id="WP_180955926.1">
    <property type="nucleotide sequence ID" value="NZ_OCTN01000002.1"/>
</dbReference>